<evidence type="ECO:0000313" key="1">
    <source>
        <dbReference type="EMBL" id="KKN91225.1"/>
    </source>
</evidence>
<dbReference type="AlphaFoldDB" id="A0A0F9UDF8"/>
<organism evidence="1">
    <name type="scientific">marine sediment metagenome</name>
    <dbReference type="NCBI Taxonomy" id="412755"/>
    <lineage>
        <taxon>unclassified sequences</taxon>
        <taxon>metagenomes</taxon>
        <taxon>ecological metagenomes</taxon>
    </lineage>
</organism>
<protein>
    <submittedName>
        <fullName evidence="1">Uncharacterized protein</fullName>
    </submittedName>
</protein>
<accession>A0A0F9UDF8</accession>
<sequence>MNKQQIAAKLRAILCQADSMSGLLSRKRSSKHADDIEVLLEHISLLVADLRFDNAATRNELWQVRDILEE</sequence>
<gene>
    <name evidence="1" type="ORF">LCGC14_0220930</name>
</gene>
<name>A0A0F9UDF8_9ZZZZ</name>
<reference evidence="1" key="1">
    <citation type="journal article" date="2015" name="Nature">
        <title>Complex archaea that bridge the gap between prokaryotes and eukaryotes.</title>
        <authorList>
            <person name="Spang A."/>
            <person name="Saw J.H."/>
            <person name="Jorgensen S.L."/>
            <person name="Zaremba-Niedzwiedzka K."/>
            <person name="Martijn J."/>
            <person name="Lind A.E."/>
            <person name="van Eijk R."/>
            <person name="Schleper C."/>
            <person name="Guy L."/>
            <person name="Ettema T.J."/>
        </authorList>
    </citation>
    <scope>NUCLEOTIDE SEQUENCE</scope>
</reference>
<dbReference type="EMBL" id="LAZR01000105">
    <property type="protein sequence ID" value="KKN91225.1"/>
    <property type="molecule type" value="Genomic_DNA"/>
</dbReference>
<proteinExistence type="predicted"/>
<comment type="caution">
    <text evidence="1">The sequence shown here is derived from an EMBL/GenBank/DDBJ whole genome shotgun (WGS) entry which is preliminary data.</text>
</comment>